<name>X0UK17_9ZZZZ</name>
<feature type="domain" description="EamA" evidence="2">
    <location>
        <begin position="153"/>
        <end position="229"/>
    </location>
</feature>
<feature type="transmembrane region" description="Helical" evidence="1">
    <location>
        <begin position="122"/>
        <end position="140"/>
    </location>
</feature>
<feature type="transmembrane region" description="Helical" evidence="1">
    <location>
        <begin position="211"/>
        <end position="231"/>
    </location>
</feature>
<proteinExistence type="predicted"/>
<accession>X0UK17</accession>
<dbReference type="GO" id="GO:0016020">
    <property type="term" value="C:membrane"/>
    <property type="evidence" value="ECO:0007669"/>
    <property type="project" value="InterPro"/>
</dbReference>
<dbReference type="Pfam" id="PF00892">
    <property type="entry name" value="EamA"/>
    <property type="match status" value="1"/>
</dbReference>
<protein>
    <recommendedName>
        <fullName evidence="2">EamA domain-containing protein</fullName>
    </recommendedName>
</protein>
<evidence type="ECO:0000256" key="1">
    <source>
        <dbReference type="SAM" id="Phobius"/>
    </source>
</evidence>
<gene>
    <name evidence="3" type="ORF">S01H1_37836</name>
</gene>
<feature type="transmembrane region" description="Helical" evidence="1">
    <location>
        <begin position="35"/>
        <end position="53"/>
    </location>
</feature>
<reference evidence="3" key="1">
    <citation type="journal article" date="2014" name="Front. Microbiol.">
        <title>High frequency of phylogenetically diverse reductive dehalogenase-homologous genes in deep subseafloor sedimentary metagenomes.</title>
        <authorList>
            <person name="Kawai M."/>
            <person name="Futagami T."/>
            <person name="Toyoda A."/>
            <person name="Takaki Y."/>
            <person name="Nishi S."/>
            <person name="Hori S."/>
            <person name="Arai W."/>
            <person name="Tsubouchi T."/>
            <person name="Morono Y."/>
            <person name="Uchiyama I."/>
            <person name="Ito T."/>
            <person name="Fujiyama A."/>
            <person name="Inagaki F."/>
            <person name="Takami H."/>
        </authorList>
    </citation>
    <scope>NUCLEOTIDE SEQUENCE</scope>
    <source>
        <strain evidence="3">Expedition CK06-06</strain>
    </source>
</reference>
<sequence length="234" mass="27056">MIYIPILGAIALASGTIIQKKILKDKGMDIKKYITLEFISIVLVMALFIVFFWKVSPQALETKNIVIFLSVVIISIVANLFMLYSMKWEKVSNLEPAKILEPLFVVVLAIMFSFFVEGLYERNLKIIIPALIATLALVFSNIKKHHLKFNKYFISAILGSFFFALELIISRLILDYYNPFTFYFLRCTFIVIIVLAIFKPKIKTIKNKTKIKFLSIGAIWAFMRIALYYGYVKF</sequence>
<feature type="transmembrane region" description="Helical" evidence="1">
    <location>
        <begin position="6"/>
        <end position="23"/>
    </location>
</feature>
<dbReference type="EMBL" id="BARS01023778">
    <property type="protein sequence ID" value="GAG00703.1"/>
    <property type="molecule type" value="Genomic_DNA"/>
</dbReference>
<feature type="non-terminal residue" evidence="3">
    <location>
        <position position="234"/>
    </location>
</feature>
<dbReference type="AlphaFoldDB" id="X0UK17"/>
<organism evidence="3">
    <name type="scientific">marine sediment metagenome</name>
    <dbReference type="NCBI Taxonomy" id="412755"/>
    <lineage>
        <taxon>unclassified sequences</taxon>
        <taxon>metagenomes</taxon>
        <taxon>ecological metagenomes</taxon>
    </lineage>
</organism>
<feature type="transmembrane region" description="Helical" evidence="1">
    <location>
        <begin position="65"/>
        <end position="85"/>
    </location>
</feature>
<keyword evidence="1" id="KW-0812">Transmembrane</keyword>
<keyword evidence="1" id="KW-0472">Membrane</keyword>
<keyword evidence="1" id="KW-1133">Transmembrane helix</keyword>
<dbReference type="InterPro" id="IPR000620">
    <property type="entry name" value="EamA_dom"/>
</dbReference>
<feature type="transmembrane region" description="Helical" evidence="1">
    <location>
        <begin position="97"/>
        <end position="116"/>
    </location>
</feature>
<feature type="transmembrane region" description="Helical" evidence="1">
    <location>
        <begin position="152"/>
        <end position="174"/>
    </location>
</feature>
<comment type="caution">
    <text evidence="3">The sequence shown here is derived from an EMBL/GenBank/DDBJ whole genome shotgun (WGS) entry which is preliminary data.</text>
</comment>
<feature type="transmembrane region" description="Helical" evidence="1">
    <location>
        <begin position="180"/>
        <end position="199"/>
    </location>
</feature>
<evidence type="ECO:0000313" key="3">
    <source>
        <dbReference type="EMBL" id="GAG00703.1"/>
    </source>
</evidence>
<evidence type="ECO:0000259" key="2">
    <source>
        <dbReference type="Pfam" id="PF00892"/>
    </source>
</evidence>